<dbReference type="InterPro" id="IPR011010">
    <property type="entry name" value="DNA_brk_join_enz"/>
</dbReference>
<name>A0A9E4KC05_9GAMM</name>
<accession>A0A9E4KC05</accession>
<reference evidence="6" key="1">
    <citation type="journal article" date="2021" name="Proc. Natl. Acad. Sci. U.S.A.">
        <title>Global biogeography of chemosynthetic symbionts reveals both localized and globally distributed symbiont groups. .</title>
        <authorList>
            <person name="Osvatic J.T."/>
            <person name="Wilkins L.G.E."/>
            <person name="Leibrecht L."/>
            <person name="Leray M."/>
            <person name="Zauner S."/>
            <person name="Polzin J."/>
            <person name="Camacho Y."/>
            <person name="Gros O."/>
            <person name="van Gils J.A."/>
            <person name="Eisen J.A."/>
            <person name="Petersen J.M."/>
            <person name="Yuen B."/>
        </authorList>
    </citation>
    <scope>NUCLEOTIDE SEQUENCE</scope>
    <source>
        <strain evidence="6">MAGclacostrist064TRANS</strain>
    </source>
</reference>
<dbReference type="InterPro" id="IPR010998">
    <property type="entry name" value="Integrase_recombinase_N"/>
</dbReference>
<dbReference type="InterPro" id="IPR050090">
    <property type="entry name" value="Tyrosine_recombinase_XerCD"/>
</dbReference>
<evidence type="ECO:0000259" key="5">
    <source>
        <dbReference type="PROSITE" id="PS51898"/>
    </source>
</evidence>
<dbReference type="Gene3D" id="1.10.150.130">
    <property type="match status" value="1"/>
</dbReference>
<feature type="domain" description="Tyr recombinase" evidence="5">
    <location>
        <begin position="151"/>
        <end position="307"/>
    </location>
</feature>
<proteinExistence type="inferred from homology"/>
<dbReference type="PANTHER" id="PTHR30349:SF64">
    <property type="entry name" value="PROPHAGE INTEGRASE INTD-RELATED"/>
    <property type="match status" value="1"/>
</dbReference>
<comment type="similarity">
    <text evidence="1">Belongs to the 'phage' integrase family.</text>
</comment>
<evidence type="ECO:0000256" key="1">
    <source>
        <dbReference type="ARBA" id="ARBA00008857"/>
    </source>
</evidence>
<evidence type="ECO:0000313" key="7">
    <source>
        <dbReference type="Proteomes" id="UP000886667"/>
    </source>
</evidence>
<keyword evidence="2" id="KW-0229">DNA integration</keyword>
<sequence>MAVRKHKNGWQVDVTSRKHNVRIRQVVETKKKAVEVETEIRQQFKRQTTVARGIEHAMNEYLKGEAKTLKGYSSLLSISRAIRPFIQGKTFDQAGEVANEIKTAMIAEGLKVATINRRLSLLRRLCNLAFDWGWLEHSISRRIKLLPGEDERHFYLTVELVEKFVEIMPLSGNLVMVLAYTGLRKGELFRLSPEHITEEFIVLPPKTKTGKPRLIPIPEQIKDIIKGLSLPLTKTHAYQLRTEWEAARETLNEPHLRVHDLRHTYASLLAQAGATLQLIGKAMGHSTPVMTNRYAHLISDNLKELAERFASIHASTGKASNG</sequence>
<dbReference type="Gene3D" id="1.10.443.10">
    <property type="entry name" value="Intergrase catalytic core"/>
    <property type="match status" value="1"/>
</dbReference>
<keyword evidence="3" id="KW-0238">DNA-binding</keyword>
<dbReference type="Pfam" id="PF00589">
    <property type="entry name" value="Phage_integrase"/>
    <property type="match status" value="1"/>
</dbReference>
<dbReference type="InterPro" id="IPR013762">
    <property type="entry name" value="Integrase-like_cat_sf"/>
</dbReference>
<dbReference type="CDD" id="cd00796">
    <property type="entry name" value="INT_Rci_Hp1_C"/>
    <property type="match status" value="1"/>
</dbReference>
<dbReference type="InterPro" id="IPR002104">
    <property type="entry name" value="Integrase_catalytic"/>
</dbReference>
<dbReference type="GO" id="GO:0015074">
    <property type="term" value="P:DNA integration"/>
    <property type="evidence" value="ECO:0007669"/>
    <property type="project" value="UniProtKB-KW"/>
</dbReference>
<gene>
    <name evidence="6" type="ORF">JAZ07_05915</name>
</gene>
<dbReference type="AlphaFoldDB" id="A0A9E4KC05"/>
<keyword evidence="4" id="KW-0233">DNA recombination</keyword>
<evidence type="ECO:0000256" key="2">
    <source>
        <dbReference type="ARBA" id="ARBA00022908"/>
    </source>
</evidence>
<dbReference type="PANTHER" id="PTHR30349">
    <property type="entry name" value="PHAGE INTEGRASE-RELATED"/>
    <property type="match status" value="1"/>
</dbReference>
<protein>
    <submittedName>
        <fullName evidence="6">Site-specific integrase</fullName>
    </submittedName>
</protein>
<comment type="caution">
    <text evidence="6">The sequence shown here is derived from an EMBL/GenBank/DDBJ whole genome shotgun (WGS) entry which is preliminary data.</text>
</comment>
<dbReference type="PROSITE" id="PS51898">
    <property type="entry name" value="TYR_RECOMBINASE"/>
    <property type="match status" value="1"/>
</dbReference>
<evidence type="ECO:0000256" key="4">
    <source>
        <dbReference type="ARBA" id="ARBA00023172"/>
    </source>
</evidence>
<evidence type="ECO:0000313" key="6">
    <source>
        <dbReference type="EMBL" id="MCG7945870.1"/>
    </source>
</evidence>
<organism evidence="6 7">
    <name type="scientific">Candidatus Thiodiazotropha taylori</name>
    <dbReference type="NCBI Taxonomy" id="2792791"/>
    <lineage>
        <taxon>Bacteria</taxon>
        <taxon>Pseudomonadati</taxon>
        <taxon>Pseudomonadota</taxon>
        <taxon>Gammaproteobacteria</taxon>
        <taxon>Chromatiales</taxon>
        <taxon>Sedimenticolaceae</taxon>
        <taxon>Candidatus Thiodiazotropha</taxon>
    </lineage>
</organism>
<dbReference type="GO" id="GO:0003677">
    <property type="term" value="F:DNA binding"/>
    <property type="evidence" value="ECO:0007669"/>
    <property type="project" value="UniProtKB-KW"/>
</dbReference>
<dbReference type="EMBL" id="JAEPCM010000186">
    <property type="protein sequence ID" value="MCG7945870.1"/>
    <property type="molecule type" value="Genomic_DNA"/>
</dbReference>
<evidence type="ECO:0000256" key="3">
    <source>
        <dbReference type="ARBA" id="ARBA00023125"/>
    </source>
</evidence>
<dbReference type="GO" id="GO:0006310">
    <property type="term" value="P:DNA recombination"/>
    <property type="evidence" value="ECO:0007669"/>
    <property type="project" value="UniProtKB-KW"/>
</dbReference>
<dbReference type="SUPFAM" id="SSF56349">
    <property type="entry name" value="DNA breaking-rejoining enzymes"/>
    <property type="match status" value="1"/>
</dbReference>
<dbReference type="Proteomes" id="UP000886667">
    <property type="component" value="Unassembled WGS sequence"/>
</dbReference>